<name>A0A6M4HBK3_9PROT</name>
<keyword evidence="10" id="KW-1185">Reference proteome</keyword>
<feature type="region of interest" description="Disordered" evidence="8">
    <location>
        <begin position="1"/>
        <end position="35"/>
    </location>
</feature>
<organism evidence="9 10">
    <name type="scientific">Usitatibacter palustris</name>
    <dbReference type="NCBI Taxonomy" id="2732487"/>
    <lineage>
        <taxon>Bacteria</taxon>
        <taxon>Pseudomonadati</taxon>
        <taxon>Pseudomonadota</taxon>
        <taxon>Betaproteobacteria</taxon>
        <taxon>Nitrosomonadales</taxon>
        <taxon>Usitatibacteraceae</taxon>
        <taxon>Usitatibacter</taxon>
    </lineage>
</organism>
<comment type="catalytic activity">
    <reaction evidence="6">
        <text>Endonucleolytic cleavage of RNA, removing 5'-extranucleotides from tRNA precursor.</text>
        <dbReference type="EC" id="3.1.26.5"/>
    </reaction>
</comment>
<dbReference type="GO" id="GO:0030677">
    <property type="term" value="C:ribonuclease P complex"/>
    <property type="evidence" value="ECO:0007669"/>
    <property type="project" value="TreeGrafter"/>
</dbReference>
<dbReference type="GO" id="GO:0042781">
    <property type="term" value="F:3'-tRNA processing endoribonuclease activity"/>
    <property type="evidence" value="ECO:0007669"/>
    <property type="project" value="TreeGrafter"/>
</dbReference>
<dbReference type="InterPro" id="IPR020568">
    <property type="entry name" value="Ribosomal_Su5_D2-typ_SF"/>
</dbReference>
<evidence type="ECO:0000256" key="6">
    <source>
        <dbReference type="HAMAP-Rule" id="MF_00227"/>
    </source>
</evidence>
<keyword evidence="5 6" id="KW-0694">RNA-binding</keyword>
<dbReference type="HAMAP" id="MF_00227">
    <property type="entry name" value="RNase_P"/>
    <property type="match status" value="1"/>
</dbReference>
<keyword evidence="3 6" id="KW-0255">Endonuclease</keyword>
<dbReference type="InterPro" id="IPR014721">
    <property type="entry name" value="Ribsml_uS5_D2-typ_fold_subgr"/>
</dbReference>
<evidence type="ECO:0000256" key="5">
    <source>
        <dbReference type="ARBA" id="ARBA00022884"/>
    </source>
</evidence>
<evidence type="ECO:0000256" key="2">
    <source>
        <dbReference type="ARBA" id="ARBA00022722"/>
    </source>
</evidence>
<dbReference type="PANTHER" id="PTHR33992:SF1">
    <property type="entry name" value="RIBONUCLEASE P PROTEIN COMPONENT"/>
    <property type="match status" value="1"/>
</dbReference>
<evidence type="ECO:0000256" key="3">
    <source>
        <dbReference type="ARBA" id="ARBA00022759"/>
    </source>
</evidence>
<dbReference type="AlphaFoldDB" id="A0A6M4HBK3"/>
<evidence type="ECO:0000313" key="9">
    <source>
        <dbReference type="EMBL" id="QJR16976.1"/>
    </source>
</evidence>
<dbReference type="Gene3D" id="3.30.230.10">
    <property type="match status" value="1"/>
</dbReference>
<feature type="compositionally biased region" description="Basic and acidic residues" evidence="8">
    <location>
        <begin position="1"/>
        <end position="11"/>
    </location>
</feature>
<reference evidence="9 10" key="1">
    <citation type="submission" date="2020-04" db="EMBL/GenBank/DDBJ databases">
        <title>Usitatibacter rugosus gen. nov., sp. nov. and Usitatibacter palustris sp. nov., novel members of Usitatibacteraceae fam. nov. within the order Nitrosomonadales isolated from soil.</title>
        <authorList>
            <person name="Huber K.J."/>
            <person name="Neumann-Schaal M."/>
            <person name="Geppert A."/>
            <person name="Luckner M."/>
            <person name="Wanner G."/>
            <person name="Overmann J."/>
        </authorList>
    </citation>
    <scope>NUCLEOTIDE SEQUENCE [LARGE SCALE GENOMIC DNA]</scope>
    <source>
        <strain evidence="9 10">Swamp67</strain>
    </source>
</reference>
<accession>A0A6M4HBK3</accession>
<evidence type="ECO:0000313" key="10">
    <source>
        <dbReference type="Proteomes" id="UP000503096"/>
    </source>
</evidence>
<evidence type="ECO:0000256" key="4">
    <source>
        <dbReference type="ARBA" id="ARBA00022801"/>
    </source>
</evidence>
<evidence type="ECO:0000256" key="1">
    <source>
        <dbReference type="ARBA" id="ARBA00022694"/>
    </source>
</evidence>
<protein>
    <recommendedName>
        <fullName evidence="6 7">Ribonuclease P protein component</fullName>
        <shortName evidence="6">RNase P protein</shortName>
        <shortName evidence="6">RNaseP protein</shortName>
        <ecNumber evidence="6 7">3.1.26.5</ecNumber>
    </recommendedName>
    <alternativeName>
        <fullName evidence="6">Protein C5</fullName>
    </alternativeName>
</protein>
<gene>
    <name evidence="6 9" type="primary">rnpA</name>
    <name evidence="9" type="ORF">DSM104440_03813</name>
</gene>
<dbReference type="RefSeq" id="WP_171165541.1">
    <property type="nucleotide sequence ID" value="NZ_CP053073.1"/>
</dbReference>
<dbReference type="GO" id="GO:0000049">
    <property type="term" value="F:tRNA binding"/>
    <property type="evidence" value="ECO:0007669"/>
    <property type="project" value="UniProtKB-UniRule"/>
</dbReference>
<dbReference type="EMBL" id="CP053073">
    <property type="protein sequence ID" value="QJR16976.1"/>
    <property type="molecule type" value="Genomic_DNA"/>
</dbReference>
<dbReference type="GO" id="GO:0001682">
    <property type="term" value="P:tRNA 5'-leader removal"/>
    <property type="evidence" value="ECO:0007669"/>
    <property type="project" value="UniProtKB-UniRule"/>
</dbReference>
<comment type="subunit">
    <text evidence="6">Consists of a catalytic RNA component (M1 or rnpB) and a protein subunit.</text>
</comment>
<dbReference type="Pfam" id="PF00825">
    <property type="entry name" value="Ribonuclease_P"/>
    <property type="match status" value="1"/>
</dbReference>
<comment type="similarity">
    <text evidence="6">Belongs to the RnpA family.</text>
</comment>
<dbReference type="GO" id="GO:0004526">
    <property type="term" value="F:ribonuclease P activity"/>
    <property type="evidence" value="ECO:0007669"/>
    <property type="project" value="UniProtKB-UniRule"/>
</dbReference>
<sequence length="122" mass="13438">MSRGARKEGLSRRHRFTAQGSFGPALRSPRKARGTRSLVHVLAGRPGVSRLGIALSRRVAPSSVHRNRIKRVVRELFRRHGAKAAGLDLVVAFRDRVDKVSSGELAREISGLLDQALEKAPR</sequence>
<dbReference type="PANTHER" id="PTHR33992">
    <property type="entry name" value="RIBONUCLEASE P PROTEIN COMPONENT"/>
    <property type="match status" value="1"/>
</dbReference>
<dbReference type="KEGG" id="upl:DSM104440_03813"/>
<dbReference type="SUPFAM" id="SSF54211">
    <property type="entry name" value="Ribosomal protein S5 domain 2-like"/>
    <property type="match status" value="1"/>
</dbReference>
<keyword evidence="1 6" id="KW-0819">tRNA processing</keyword>
<evidence type="ECO:0000256" key="8">
    <source>
        <dbReference type="SAM" id="MobiDB-lite"/>
    </source>
</evidence>
<keyword evidence="4 6" id="KW-0378">Hydrolase</keyword>
<comment type="function">
    <text evidence="6">RNaseP catalyzes the removal of the 5'-leader sequence from pre-tRNA to produce the mature 5'-terminus. It can also cleave other RNA substrates such as 4.5S RNA. The protein component plays an auxiliary but essential role in vivo by binding to the 5'-leader sequence and broadening the substrate specificity of the ribozyme.</text>
</comment>
<dbReference type="NCBIfam" id="TIGR00188">
    <property type="entry name" value="rnpA"/>
    <property type="match status" value="1"/>
</dbReference>
<dbReference type="EC" id="3.1.26.5" evidence="6 7"/>
<dbReference type="InterPro" id="IPR000100">
    <property type="entry name" value="RNase_P"/>
</dbReference>
<dbReference type="Proteomes" id="UP000503096">
    <property type="component" value="Chromosome"/>
</dbReference>
<keyword evidence="2 6" id="KW-0540">Nuclease</keyword>
<evidence type="ECO:0000256" key="7">
    <source>
        <dbReference type="NCBIfam" id="TIGR00188"/>
    </source>
</evidence>
<proteinExistence type="inferred from homology"/>
<dbReference type="InParanoid" id="A0A6M4HBK3"/>